<dbReference type="PANTHER" id="PTHR35280:SF1">
    <property type="entry name" value="F17L21.9"/>
    <property type="match status" value="1"/>
</dbReference>
<proteinExistence type="predicted"/>
<dbReference type="AlphaFoldDB" id="A0ABD3TGA0"/>
<name>A0ABD3TGA0_9LAMI</name>
<keyword evidence="3" id="KW-1185">Reference proteome</keyword>
<reference evidence="2 3" key="1">
    <citation type="submission" date="2024-12" db="EMBL/GenBank/DDBJ databases">
        <title>The unique morphological basis and parallel evolutionary history of personate flowers in Penstemon.</title>
        <authorList>
            <person name="Depatie T.H."/>
            <person name="Wessinger C.A."/>
        </authorList>
    </citation>
    <scope>NUCLEOTIDE SEQUENCE [LARGE SCALE GENOMIC DNA]</scope>
    <source>
        <strain evidence="2">WTNN_2</strain>
        <tissue evidence="2">Leaf</tissue>
    </source>
</reference>
<accession>A0ABD3TGA0</accession>
<feature type="compositionally biased region" description="Polar residues" evidence="1">
    <location>
        <begin position="31"/>
        <end position="47"/>
    </location>
</feature>
<feature type="region of interest" description="Disordered" evidence="1">
    <location>
        <begin position="60"/>
        <end position="79"/>
    </location>
</feature>
<organism evidence="2 3">
    <name type="scientific">Penstemon smallii</name>
    <dbReference type="NCBI Taxonomy" id="265156"/>
    <lineage>
        <taxon>Eukaryota</taxon>
        <taxon>Viridiplantae</taxon>
        <taxon>Streptophyta</taxon>
        <taxon>Embryophyta</taxon>
        <taxon>Tracheophyta</taxon>
        <taxon>Spermatophyta</taxon>
        <taxon>Magnoliopsida</taxon>
        <taxon>eudicotyledons</taxon>
        <taxon>Gunneridae</taxon>
        <taxon>Pentapetalae</taxon>
        <taxon>asterids</taxon>
        <taxon>lamiids</taxon>
        <taxon>Lamiales</taxon>
        <taxon>Plantaginaceae</taxon>
        <taxon>Cheloneae</taxon>
        <taxon>Penstemon</taxon>
    </lineage>
</organism>
<feature type="region of interest" description="Disordered" evidence="1">
    <location>
        <begin position="18"/>
        <end position="48"/>
    </location>
</feature>
<evidence type="ECO:0000313" key="2">
    <source>
        <dbReference type="EMBL" id="KAL3835710.1"/>
    </source>
</evidence>
<dbReference type="PANTHER" id="PTHR35280">
    <property type="entry name" value="F17L21.9"/>
    <property type="match status" value="1"/>
</dbReference>
<dbReference type="Proteomes" id="UP001634393">
    <property type="component" value="Unassembled WGS sequence"/>
</dbReference>
<protein>
    <recommendedName>
        <fullName evidence="4">Transmembrane protein</fullName>
    </recommendedName>
</protein>
<evidence type="ECO:0000313" key="3">
    <source>
        <dbReference type="Proteomes" id="UP001634393"/>
    </source>
</evidence>
<feature type="compositionally biased region" description="Basic and acidic residues" evidence="1">
    <location>
        <begin position="64"/>
        <end position="79"/>
    </location>
</feature>
<comment type="caution">
    <text evidence="2">The sequence shown here is derived from an EMBL/GenBank/DDBJ whole genome shotgun (WGS) entry which is preliminary data.</text>
</comment>
<evidence type="ECO:0008006" key="4">
    <source>
        <dbReference type="Google" id="ProtNLM"/>
    </source>
</evidence>
<sequence>MVSKEKVEIIQQAIKQLIEEEKANDPPPSSSFPANSLTEDDQNSGQHQLLSKLLSQLESLEGDESNKEKQSSQNDEKLNNHEKIMKELKNVKRQNNITHCLLSAMIVLTLVWQLSEVSLILKIKNGFTNPFKSVGGIIGGLLKNRHSCPEIDVQEAMNQVTTKHKQVTGSTAFPGIKVPELPHLDLPGLDFDTSEDD</sequence>
<dbReference type="EMBL" id="JBJXBP010000004">
    <property type="protein sequence ID" value="KAL3835710.1"/>
    <property type="molecule type" value="Genomic_DNA"/>
</dbReference>
<gene>
    <name evidence="2" type="ORF">ACJIZ3_010446</name>
</gene>
<evidence type="ECO:0000256" key="1">
    <source>
        <dbReference type="SAM" id="MobiDB-lite"/>
    </source>
</evidence>